<feature type="signal peptide" evidence="1">
    <location>
        <begin position="1"/>
        <end position="27"/>
    </location>
</feature>
<dbReference type="Pfam" id="PF12146">
    <property type="entry name" value="Hydrolase_4"/>
    <property type="match status" value="1"/>
</dbReference>
<proteinExistence type="predicted"/>
<feature type="chain" id="PRO_5032621572" description="Serine aminopeptidase S33 domain-containing protein" evidence="1">
    <location>
        <begin position="28"/>
        <end position="381"/>
    </location>
</feature>
<dbReference type="InterPro" id="IPR029058">
    <property type="entry name" value="AB_hydrolase_fold"/>
</dbReference>
<evidence type="ECO:0000256" key="1">
    <source>
        <dbReference type="SAM" id="SignalP"/>
    </source>
</evidence>
<dbReference type="PANTHER" id="PTHR43265:SF1">
    <property type="entry name" value="ESTERASE ESTD"/>
    <property type="match status" value="1"/>
</dbReference>
<sequence>MPRSPGFFARARSLPLAALLLGSLAAAAPTTRELRVDLGDFTTRAQLTLPSGKGPFPTVLLIPGSGPSDLDASIYRYDLEGPQLVSRNFKTLAEQLADAGIASVRYNKRYVSGAEDVDFARYGQLTLKDLLSDAARVLEATRRQPQVDRRRLFLYGWSEGSLIASALAARQPELRGLILQSPVALPLKTTFRYQQLEVAPGLLRRLAPNGRVSAQTLERLKAQNTTLATNLLYLLAEPRGLSQGKLEVNPELDRDDSGSIDIDREYLPAAREQLEAALGAGGEMAIYGPRALPSVQLQSRRLRQIPLLILQGQQDGNTPAWGASLLGRLLDYQRHPDFTVRLYGGLGHGLGRAESIYDESFRPMAPEPRRDLIAWIQRHAR</sequence>
<dbReference type="EMBL" id="JACHHG010000023">
    <property type="protein sequence ID" value="MBB6100153.1"/>
    <property type="molecule type" value="Genomic_DNA"/>
</dbReference>
<reference evidence="3 4" key="1">
    <citation type="submission" date="2020-08" db="EMBL/GenBank/DDBJ databases">
        <title>Genomic Encyclopedia of Type Strains, Phase IV (KMG-IV): sequencing the most valuable type-strain genomes for metagenomic binning, comparative biology and taxonomic classification.</title>
        <authorList>
            <person name="Goeker M."/>
        </authorList>
    </citation>
    <scope>NUCLEOTIDE SEQUENCE [LARGE SCALE GENOMIC DNA]</scope>
    <source>
        <strain evidence="3 4">DSM 21458</strain>
    </source>
</reference>
<organism evidence="3 4">
    <name type="scientific">Deinobacterium chartae</name>
    <dbReference type="NCBI Taxonomy" id="521158"/>
    <lineage>
        <taxon>Bacteria</taxon>
        <taxon>Thermotogati</taxon>
        <taxon>Deinococcota</taxon>
        <taxon>Deinococci</taxon>
        <taxon>Deinococcales</taxon>
        <taxon>Deinococcaceae</taxon>
        <taxon>Deinobacterium</taxon>
    </lineage>
</organism>
<feature type="domain" description="Serine aminopeptidase S33" evidence="2">
    <location>
        <begin position="86"/>
        <end position="218"/>
    </location>
</feature>
<comment type="caution">
    <text evidence="3">The sequence shown here is derived from an EMBL/GenBank/DDBJ whole genome shotgun (WGS) entry which is preliminary data.</text>
</comment>
<dbReference type="InterPro" id="IPR053145">
    <property type="entry name" value="AB_hydrolase_Est10"/>
</dbReference>
<dbReference type="RefSeq" id="WP_183988887.1">
    <property type="nucleotide sequence ID" value="NZ_JACHHG010000023.1"/>
</dbReference>
<dbReference type="AlphaFoldDB" id="A0A841I496"/>
<dbReference type="Gene3D" id="3.40.50.1820">
    <property type="entry name" value="alpha/beta hydrolase"/>
    <property type="match status" value="1"/>
</dbReference>
<dbReference type="SUPFAM" id="SSF53474">
    <property type="entry name" value="alpha/beta-Hydrolases"/>
    <property type="match status" value="1"/>
</dbReference>
<dbReference type="InterPro" id="IPR022742">
    <property type="entry name" value="Hydrolase_4"/>
</dbReference>
<dbReference type="Proteomes" id="UP000569951">
    <property type="component" value="Unassembled WGS sequence"/>
</dbReference>
<evidence type="ECO:0000313" key="4">
    <source>
        <dbReference type="Proteomes" id="UP000569951"/>
    </source>
</evidence>
<evidence type="ECO:0000259" key="2">
    <source>
        <dbReference type="Pfam" id="PF12146"/>
    </source>
</evidence>
<keyword evidence="1" id="KW-0732">Signal</keyword>
<evidence type="ECO:0000313" key="3">
    <source>
        <dbReference type="EMBL" id="MBB6100153.1"/>
    </source>
</evidence>
<name>A0A841I496_9DEIO</name>
<dbReference type="PANTHER" id="PTHR43265">
    <property type="entry name" value="ESTERASE ESTD"/>
    <property type="match status" value="1"/>
</dbReference>
<protein>
    <recommendedName>
        <fullName evidence="2">Serine aminopeptidase S33 domain-containing protein</fullName>
    </recommendedName>
</protein>
<gene>
    <name evidence="3" type="ORF">HNR42_003623</name>
</gene>
<accession>A0A841I496</accession>
<dbReference type="GO" id="GO:0052689">
    <property type="term" value="F:carboxylic ester hydrolase activity"/>
    <property type="evidence" value="ECO:0007669"/>
    <property type="project" value="TreeGrafter"/>
</dbReference>
<keyword evidence="4" id="KW-1185">Reference proteome</keyword>